<evidence type="ECO:0000256" key="1">
    <source>
        <dbReference type="ARBA" id="ARBA00004613"/>
    </source>
</evidence>
<evidence type="ECO:0000256" key="2">
    <source>
        <dbReference type="ARBA" id="ARBA00022525"/>
    </source>
</evidence>
<name>A0A7X6PLP4_9CORY</name>
<dbReference type="SUPFAM" id="SSF53474">
    <property type="entry name" value="alpha/beta-Hydrolases"/>
    <property type="match status" value="1"/>
</dbReference>
<evidence type="ECO:0000313" key="8">
    <source>
        <dbReference type="EMBL" id="NLA55253.1"/>
    </source>
</evidence>
<protein>
    <submittedName>
        <fullName evidence="8">Alpha/beta fold hydrolase</fullName>
    </submittedName>
</protein>
<accession>A0A7X6PLP4</accession>
<dbReference type="GO" id="GO:0045493">
    <property type="term" value="P:xylan catabolic process"/>
    <property type="evidence" value="ECO:0007669"/>
    <property type="project" value="UniProtKB-KW"/>
</dbReference>
<keyword evidence="2" id="KW-0964">Secreted</keyword>
<keyword evidence="7" id="KW-0624">Polysaccharide degradation</keyword>
<dbReference type="AlphaFoldDB" id="A0A7X6PLP4"/>
<dbReference type="InterPro" id="IPR043595">
    <property type="entry name" value="FaeB/C/D"/>
</dbReference>
<evidence type="ECO:0000256" key="7">
    <source>
        <dbReference type="ARBA" id="ARBA00023326"/>
    </source>
</evidence>
<comment type="caution">
    <text evidence="8">The sequence shown here is derived from an EMBL/GenBank/DDBJ whole genome shotgun (WGS) entry which is preliminary data.</text>
</comment>
<dbReference type="GO" id="GO:0030600">
    <property type="term" value="F:feruloyl esterase activity"/>
    <property type="evidence" value="ECO:0007669"/>
    <property type="project" value="InterPro"/>
</dbReference>
<keyword evidence="4" id="KW-0732">Signal</keyword>
<evidence type="ECO:0000256" key="5">
    <source>
        <dbReference type="ARBA" id="ARBA00022801"/>
    </source>
</evidence>
<dbReference type="InterPro" id="IPR000801">
    <property type="entry name" value="Esterase-like"/>
</dbReference>
<dbReference type="GO" id="GO:0005576">
    <property type="term" value="C:extracellular region"/>
    <property type="evidence" value="ECO:0007669"/>
    <property type="project" value="UniProtKB-SubCell"/>
</dbReference>
<reference evidence="8 9" key="1">
    <citation type="journal article" date="2020" name="Biotechnol. Biofuels">
        <title>New insights from the biogas microbiome by comprehensive genome-resolved metagenomics of nearly 1600 species originating from multiple anaerobic digesters.</title>
        <authorList>
            <person name="Campanaro S."/>
            <person name="Treu L."/>
            <person name="Rodriguez-R L.M."/>
            <person name="Kovalovszki A."/>
            <person name="Ziels R.M."/>
            <person name="Maus I."/>
            <person name="Zhu X."/>
            <person name="Kougias P.G."/>
            <person name="Basile A."/>
            <person name="Luo G."/>
            <person name="Schluter A."/>
            <person name="Konstantinidis K.T."/>
            <person name="Angelidaki I."/>
        </authorList>
    </citation>
    <scope>NUCLEOTIDE SEQUENCE [LARGE SCALE GENOMIC DNA]</scope>
    <source>
        <strain evidence="8">AS15tlH2ME_198</strain>
    </source>
</reference>
<dbReference type="Gene3D" id="3.40.50.1820">
    <property type="entry name" value="alpha/beta hydrolase"/>
    <property type="match status" value="1"/>
</dbReference>
<dbReference type="Proteomes" id="UP000557899">
    <property type="component" value="Unassembled WGS sequence"/>
</dbReference>
<dbReference type="PANTHER" id="PTHR38050">
    <property type="match status" value="1"/>
</dbReference>
<evidence type="ECO:0000313" key="9">
    <source>
        <dbReference type="Proteomes" id="UP000557899"/>
    </source>
</evidence>
<comment type="subcellular location">
    <subcellularLocation>
        <location evidence="1">Secreted</location>
    </subcellularLocation>
</comment>
<dbReference type="EMBL" id="JAAZHI010000062">
    <property type="protein sequence ID" value="NLA55253.1"/>
    <property type="molecule type" value="Genomic_DNA"/>
</dbReference>
<keyword evidence="6" id="KW-0119">Carbohydrate metabolism</keyword>
<dbReference type="InterPro" id="IPR029058">
    <property type="entry name" value="AB_hydrolase_fold"/>
</dbReference>
<gene>
    <name evidence="8" type="ORF">GX859_02975</name>
</gene>
<proteinExistence type="predicted"/>
<keyword evidence="5 8" id="KW-0378">Hydrolase</keyword>
<evidence type="ECO:0000256" key="6">
    <source>
        <dbReference type="ARBA" id="ARBA00023277"/>
    </source>
</evidence>
<dbReference type="Pfam" id="PF00756">
    <property type="entry name" value="Esterase"/>
    <property type="match status" value="1"/>
</dbReference>
<organism evidence="8 9">
    <name type="scientific">Corynebacterium humireducens</name>
    <dbReference type="NCBI Taxonomy" id="1223514"/>
    <lineage>
        <taxon>Bacteria</taxon>
        <taxon>Bacillati</taxon>
        <taxon>Actinomycetota</taxon>
        <taxon>Actinomycetes</taxon>
        <taxon>Mycobacteriales</taxon>
        <taxon>Corynebacteriaceae</taxon>
        <taxon>Corynebacterium</taxon>
    </lineage>
</organism>
<dbReference type="PANTHER" id="PTHR38050:SF2">
    <property type="entry name" value="FERULOYL ESTERASE C-RELATED"/>
    <property type="match status" value="1"/>
</dbReference>
<evidence type="ECO:0000256" key="4">
    <source>
        <dbReference type="ARBA" id="ARBA00022729"/>
    </source>
</evidence>
<evidence type="ECO:0000256" key="3">
    <source>
        <dbReference type="ARBA" id="ARBA00022651"/>
    </source>
</evidence>
<sequence>MSLSSPLRRIIPALLSFLLLVAAYPVVVGPAQARSHSVESASPDLTFPLAVGHREVLVSLPEHHDPSVARPVILTFGGWHETPEQMAATTGLREASDAIVVYARGVENAWAGAPYSATSPEEDLAFARDAVREVAARHPVDWSRVYAVGHSNGGAFALLLACRAPDLVAGVVSVAGMFYDPVDAACVGDPVPVQVIHAEDDPVAQVSGGLRHDAHFLSAREMLDRWADRNGCLSVPFSRAGAVPGVTAHEWWGCHAETRSLLSDGGGHGWPPHAAWEAWDFLSRQNR</sequence>
<keyword evidence="3" id="KW-0858">Xylan degradation</keyword>